<feature type="compositionally biased region" description="Polar residues" evidence="1">
    <location>
        <begin position="439"/>
        <end position="449"/>
    </location>
</feature>
<organism evidence="3 4">
    <name type="scientific">Heracleum sosnowskyi</name>
    <dbReference type="NCBI Taxonomy" id="360622"/>
    <lineage>
        <taxon>Eukaryota</taxon>
        <taxon>Viridiplantae</taxon>
        <taxon>Streptophyta</taxon>
        <taxon>Embryophyta</taxon>
        <taxon>Tracheophyta</taxon>
        <taxon>Spermatophyta</taxon>
        <taxon>Magnoliopsida</taxon>
        <taxon>eudicotyledons</taxon>
        <taxon>Gunneridae</taxon>
        <taxon>Pentapetalae</taxon>
        <taxon>asterids</taxon>
        <taxon>campanulids</taxon>
        <taxon>Apiales</taxon>
        <taxon>Apiaceae</taxon>
        <taxon>Apioideae</taxon>
        <taxon>apioid superclade</taxon>
        <taxon>Tordylieae</taxon>
        <taxon>Tordyliinae</taxon>
        <taxon>Heracleum</taxon>
    </lineage>
</organism>
<proteinExistence type="predicted"/>
<evidence type="ECO:0000259" key="2">
    <source>
        <dbReference type="PROSITE" id="PS50812"/>
    </source>
</evidence>
<dbReference type="Gene3D" id="2.30.30.140">
    <property type="match status" value="1"/>
</dbReference>
<feature type="compositionally biased region" description="Polar residues" evidence="1">
    <location>
        <begin position="332"/>
        <end position="345"/>
    </location>
</feature>
<feature type="compositionally biased region" description="Basic and acidic residues" evidence="1">
    <location>
        <begin position="256"/>
        <end position="268"/>
    </location>
</feature>
<feature type="compositionally biased region" description="Polar residues" evidence="1">
    <location>
        <begin position="671"/>
        <end position="696"/>
    </location>
</feature>
<feature type="compositionally biased region" description="Acidic residues" evidence="1">
    <location>
        <begin position="378"/>
        <end position="407"/>
    </location>
</feature>
<feature type="compositionally biased region" description="Acidic residues" evidence="1">
    <location>
        <begin position="420"/>
        <end position="434"/>
    </location>
</feature>
<dbReference type="InterPro" id="IPR000313">
    <property type="entry name" value="PWWP_dom"/>
</dbReference>
<feature type="region of interest" description="Disordered" evidence="1">
    <location>
        <begin position="203"/>
        <end position="461"/>
    </location>
</feature>
<dbReference type="CDD" id="cd05162">
    <property type="entry name" value="PWWP"/>
    <property type="match status" value="1"/>
</dbReference>
<feature type="compositionally biased region" description="Polar residues" evidence="1">
    <location>
        <begin position="246"/>
        <end position="255"/>
    </location>
</feature>
<reference evidence="3" key="2">
    <citation type="submission" date="2023-05" db="EMBL/GenBank/DDBJ databases">
        <authorList>
            <person name="Schelkunov M.I."/>
        </authorList>
    </citation>
    <scope>NUCLEOTIDE SEQUENCE</scope>
    <source>
        <strain evidence="3">Hsosn_3</strain>
        <tissue evidence="3">Leaf</tissue>
    </source>
</reference>
<feature type="compositionally biased region" description="Basic and acidic residues" evidence="1">
    <location>
        <begin position="408"/>
        <end position="419"/>
    </location>
</feature>
<name>A0AAD8H5Z2_9APIA</name>
<dbReference type="SUPFAM" id="SSF63748">
    <property type="entry name" value="Tudor/PWWP/MBT"/>
    <property type="match status" value="1"/>
</dbReference>
<dbReference type="Pfam" id="PF00855">
    <property type="entry name" value="PWWP"/>
    <property type="match status" value="1"/>
</dbReference>
<keyword evidence="4" id="KW-1185">Reference proteome</keyword>
<feature type="domain" description="PWWP" evidence="2">
    <location>
        <begin position="17"/>
        <end position="72"/>
    </location>
</feature>
<dbReference type="PROSITE" id="PS50812">
    <property type="entry name" value="PWWP"/>
    <property type="match status" value="1"/>
</dbReference>
<dbReference type="PANTHER" id="PTHR33697">
    <property type="entry name" value="T17B22.17 PROTEIN-RELATED"/>
    <property type="match status" value="1"/>
</dbReference>
<gene>
    <name evidence="3" type="ORF">POM88_045593</name>
</gene>
<dbReference type="EMBL" id="JAUIZM010000010">
    <property type="protein sequence ID" value="KAK1361119.1"/>
    <property type="molecule type" value="Genomic_DNA"/>
</dbReference>
<dbReference type="InterPro" id="IPR044679">
    <property type="entry name" value="PWWP2-like"/>
</dbReference>
<protein>
    <submittedName>
        <fullName evidence="3">PWWP domain-containing protein</fullName>
    </submittedName>
</protein>
<evidence type="ECO:0000256" key="1">
    <source>
        <dbReference type="SAM" id="MobiDB-lite"/>
    </source>
</evidence>
<reference evidence="3" key="1">
    <citation type="submission" date="2023-02" db="EMBL/GenBank/DDBJ databases">
        <title>Genome of toxic invasive species Heracleum sosnowskyi carries increased number of genes despite the absence of recent whole-genome duplications.</title>
        <authorList>
            <person name="Schelkunov M."/>
            <person name="Shtratnikova V."/>
            <person name="Makarenko M."/>
            <person name="Klepikova A."/>
            <person name="Omelchenko D."/>
            <person name="Novikova G."/>
            <person name="Obukhova E."/>
            <person name="Bogdanov V."/>
            <person name="Penin A."/>
            <person name="Logacheva M."/>
        </authorList>
    </citation>
    <scope>NUCLEOTIDE SEQUENCE</scope>
    <source>
        <strain evidence="3">Hsosn_3</strain>
        <tissue evidence="3">Leaf</tissue>
    </source>
</reference>
<comment type="caution">
    <text evidence="3">The sequence shown here is derived from an EMBL/GenBank/DDBJ whole genome shotgun (WGS) entry which is preliminary data.</text>
</comment>
<dbReference type="Proteomes" id="UP001237642">
    <property type="component" value="Unassembled WGS sequence"/>
</dbReference>
<dbReference type="AlphaFoldDB" id="A0AAD8H5Z2"/>
<accession>A0AAD8H5Z2</accession>
<sequence>MGSSDTGTSTGVVDCSVGAIVWVRRRNGSWWPGKILGPEELSASHLMSPRSGTPVKLLGREDASVDWYNLEKSKRVKPFRCGEFDDCIDKAEASQGMPPKKREKYARREDAIIHALELEKLFLEKQYGKLGSSTYKSNIKKELATSAESLRHGNGKLAEPKSQQPSGILDLLHGGIISPHLQMQEVREGKQLSVDDDKADVLPRMRGLQDIGLKTTSSKRKISPPVDSTGPLKSPLEDSFHASLNGDASTENTSHANDKTSSEKRIRSNDGLAEESSVKRRDRRRPLVQVLESSAKLPAPPSLKPEGGIVSLYIRGEEQTGGAGSAKRSKCVYQTKSSDSTNNTETHSEHMEVSVSKLEDNRNPPAALMKDNTSGSTEDTETDSDSSETDSLESDTDDEMDEISDESVEFRPKSMVKYEVEEEDDSSGTEEADDPATPSDMSHPSNEDVSASAGVSKWQLKGKRNTRALTKRYVDLSNGKVSRGSDQGTKLKGRGSHADLMDSFDKRYGTRIGGYGSRGLDGITSWDDLAWNDQLVSRGYWGDSIEYTDPVFSGRRFGDRRKCMLVEVDLKVQSNYQREHVPMISLMSKLNGQAIVGHPIQIESLENGLTEALLTADDELNQDNDTSLQPVWRTARRTANCRVPRPHASTMDGDEGAEHLQHVYQDRNIPINRSNGGNFSNRTSLARKSSAYGSRPSTDRKFKKPAKKTGIASNQKTRTLSSIAIQQKPNNILKPGSNSHHLNGLIKPETAPTAVACIPIKLVFSRLHEELNGRHQ</sequence>
<feature type="region of interest" description="Disordered" evidence="1">
    <location>
        <begin position="669"/>
        <end position="714"/>
    </location>
</feature>
<feature type="compositionally biased region" description="Basic and acidic residues" evidence="1">
    <location>
        <begin position="346"/>
        <end position="362"/>
    </location>
</feature>
<evidence type="ECO:0000313" key="3">
    <source>
        <dbReference type="EMBL" id="KAK1361119.1"/>
    </source>
</evidence>
<evidence type="ECO:0000313" key="4">
    <source>
        <dbReference type="Proteomes" id="UP001237642"/>
    </source>
</evidence>
<dbReference type="PANTHER" id="PTHR33697:SF2">
    <property type="entry name" value="T17B22.17 PROTEIN"/>
    <property type="match status" value="1"/>
</dbReference>